<protein>
    <submittedName>
        <fullName evidence="1">Uncharacterized protein</fullName>
    </submittedName>
</protein>
<proteinExistence type="predicted"/>
<dbReference type="RefSeq" id="WP_253237906.1">
    <property type="nucleotide sequence ID" value="NZ_JAMYJR010000013.1"/>
</dbReference>
<dbReference type="EMBL" id="JAMYJR010000013">
    <property type="protein sequence ID" value="MCO8271787.1"/>
    <property type="molecule type" value="Genomic_DNA"/>
</dbReference>
<dbReference type="Proteomes" id="UP001523369">
    <property type="component" value="Unassembled WGS sequence"/>
</dbReference>
<evidence type="ECO:0000313" key="1">
    <source>
        <dbReference type="EMBL" id="MCO8271787.1"/>
    </source>
</evidence>
<name>A0ABT1DLS6_9ACTN</name>
<accession>A0ABT1DLS6</accession>
<gene>
    <name evidence="1" type="ORF">M1L60_14410</name>
</gene>
<keyword evidence="2" id="KW-1185">Reference proteome</keyword>
<organism evidence="1 2">
    <name type="scientific">Paractinoplanes aksuensis</name>
    <dbReference type="NCBI Taxonomy" id="2939490"/>
    <lineage>
        <taxon>Bacteria</taxon>
        <taxon>Bacillati</taxon>
        <taxon>Actinomycetota</taxon>
        <taxon>Actinomycetes</taxon>
        <taxon>Micromonosporales</taxon>
        <taxon>Micromonosporaceae</taxon>
        <taxon>Paractinoplanes</taxon>
    </lineage>
</organism>
<reference evidence="1 2" key="1">
    <citation type="submission" date="2022-06" db="EMBL/GenBank/DDBJ databases">
        <title>New Species of the Genus Actinoplanes, ActinopZanes ferrugineus.</title>
        <authorList>
            <person name="Ding P."/>
        </authorList>
    </citation>
    <scope>NUCLEOTIDE SEQUENCE [LARGE SCALE GENOMIC DNA]</scope>
    <source>
        <strain evidence="1 2">TRM88003</strain>
    </source>
</reference>
<comment type="caution">
    <text evidence="1">The sequence shown here is derived from an EMBL/GenBank/DDBJ whole genome shotgun (WGS) entry which is preliminary data.</text>
</comment>
<evidence type="ECO:0000313" key="2">
    <source>
        <dbReference type="Proteomes" id="UP001523369"/>
    </source>
</evidence>
<sequence>MIFWVGSLPFSFLTGNQRLAGWFVFALGLNLLKTMSTRTFALAVSARTALARVPLGH</sequence>